<evidence type="ECO:0000256" key="2">
    <source>
        <dbReference type="ARBA" id="ARBA00022801"/>
    </source>
</evidence>
<evidence type="ECO:0000313" key="5">
    <source>
        <dbReference type="Proteomes" id="UP000008784"/>
    </source>
</evidence>
<dbReference type="InParanoid" id="G1XSE7"/>
<proteinExistence type="predicted"/>
<dbReference type="Proteomes" id="UP000008784">
    <property type="component" value="Unassembled WGS sequence"/>
</dbReference>
<feature type="signal peptide" evidence="3">
    <location>
        <begin position="1"/>
        <end position="19"/>
    </location>
</feature>
<keyword evidence="5" id="KW-1185">Reference proteome</keyword>
<dbReference type="Gene3D" id="3.10.450.30">
    <property type="entry name" value="Microbial ribonucleases"/>
    <property type="match status" value="1"/>
</dbReference>
<protein>
    <submittedName>
        <fullName evidence="4">Uncharacterized protein</fullName>
    </submittedName>
</protein>
<organism evidence="4 5">
    <name type="scientific">Arthrobotrys oligospora (strain ATCC 24927 / CBS 115.81 / DSM 1491)</name>
    <name type="common">Nematode-trapping fungus</name>
    <name type="synonym">Didymozoophaga oligospora</name>
    <dbReference type="NCBI Taxonomy" id="756982"/>
    <lineage>
        <taxon>Eukaryota</taxon>
        <taxon>Fungi</taxon>
        <taxon>Dikarya</taxon>
        <taxon>Ascomycota</taxon>
        <taxon>Pezizomycotina</taxon>
        <taxon>Orbiliomycetes</taxon>
        <taxon>Orbiliales</taxon>
        <taxon>Orbiliaceae</taxon>
        <taxon>Orbilia</taxon>
        <taxon>Orbilia oligospora</taxon>
    </lineage>
</organism>
<dbReference type="EMBL" id="ADOT01000310">
    <property type="protein sequence ID" value="EGX43859.1"/>
    <property type="molecule type" value="Genomic_DNA"/>
</dbReference>
<gene>
    <name evidence="4" type="ORF">AOL_s00210g306</name>
</gene>
<dbReference type="InterPro" id="IPR016191">
    <property type="entry name" value="Ribonuclease/ribotoxin"/>
</dbReference>
<reference evidence="4 5" key="1">
    <citation type="journal article" date="2011" name="PLoS Pathog.">
        <title>Genomic and proteomic analyses of the fungus Arthrobotrys oligospora provide insights into nematode-trap formation.</title>
        <authorList>
            <person name="Yang J."/>
            <person name="Wang L."/>
            <person name="Ji X."/>
            <person name="Feng Y."/>
            <person name="Li X."/>
            <person name="Zou C."/>
            <person name="Xu J."/>
            <person name="Ren Y."/>
            <person name="Mi Q."/>
            <person name="Wu J."/>
            <person name="Liu S."/>
            <person name="Liu Y."/>
            <person name="Huang X."/>
            <person name="Wang H."/>
            <person name="Niu X."/>
            <person name="Li J."/>
            <person name="Liang L."/>
            <person name="Luo Y."/>
            <person name="Ji K."/>
            <person name="Zhou W."/>
            <person name="Yu Z."/>
            <person name="Li G."/>
            <person name="Liu Y."/>
            <person name="Li L."/>
            <person name="Qiao M."/>
            <person name="Feng L."/>
            <person name="Zhang K.-Q."/>
        </authorList>
    </citation>
    <scope>NUCLEOTIDE SEQUENCE [LARGE SCALE GENOMIC DNA]</scope>
    <source>
        <strain evidence="5">ATCC 24927 / CBS 115.81 / DSM 1491</strain>
    </source>
</reference>
<evidence type="ECO:0000256" key="3">
    <source>
        <dbReference type="SAM" id="SignalP"/>
    </source>
</evidence>
<dbReference type="GeneID" id="22898319"/>
<dbReference type="RefSeq" id="XP_011127409.1">
    <property type="nucleotide sequence ID" value="XM_011129107.1"/>
</dbReference>
<evidence type="ECO:0000313" key="4">
    <source>
        <dbReference type="EMBL" id="EGX43859.1"/>
    </source>
</evidence>
<feature type="chain" id="PRO_5003427653" evidence="3">
    <location>
        <begin position="20"/>
        <end position="199"/>
    </location>
</feature>
<dbReference type="GO" id="GO:0004540">
    <property type="term" value="F:RNA nuclease activity"/>
    <property type="evidence" value="ECO:0007669"/>
    <property type="project" value="InterPro"/>
</dbReference>
<sequence>MFLWHLLYSFLSSLTIVRAQQAILPIPINTITTAPSEPLATAVVDDETIMSNLPAANVICNLQDYTWSRGDIVNALWQAYDCVERIGGNTCTNSATHYPHGYYNQNPPVWRCGGQAAAVDVQEFPVLANKELYSKDDPGLARVFYRQTRLQTAGGYLTTVVYCGVARHAGDDWSHCDGATVAAATVEAASTSLPTRTAD</sequence>
<dbReference type="SUPFAM" id="SSF53933">
    <property type="entry name" value="Microbial ribonucleases"/>
    <property type="match status" value="1"/>
</dbReference>
<dbReference type="GO" id="GO:0003723">
    <property type="term" value="F:RNA binding"/>
    <property type="evidence" value="ECO:0007669"/>
    <property type="project" value="InterPro"/>
</dbReference>
<keyword evidence="3" id="KW-0732">Signal</keyword>
<keyword evidence="1" id="KW-0540">Nuclease</keyword>
<comment type="caution">
    <text evidence="4">The sequence shown here is derived from an EMBL/GenBank/DDBJ whole genome shotgun (WGS) entry which is preliminary data.</text>
</comment>
<accession>G1XSE7</accession>
<dbReference type="GO" id="GO:0016787">
    <property type="term" value="F:hydrolase activity"/>
    <property type="evidence" value="ECO:0007669"/>
    <property type="project" value="UniProtKB-KW"/>
</dbReference>
<keyword evidence="2" id="KW-0378">Hydrolase</keyword>
<dbReference type="AlphaFoldDB" id="G1XSE7"/>
<dbReference type="HOGENOM" id="CLU_1371887_0_0_1"/>
<name>G1XSE7_ARTOA</name>
<evidence type="ECO:0000256" key="1">
    <source>
        <dbReference type="ARBA" id="ARBA00022722"/>
    </source>
</evidence>